<evidence type="ECO:0000313" key="2">
    <source>
        <dbReference type="EMBL" id="GJU10506.1"/>
    </source>
</evidence>
<evidence type="ECO:0000313" key="3">
    <source>
        <dbReference type="Proteomes" id="UP001151760"/>
    </source>
</evidence>
<reference evidence="2" key="2">
    <citation type="submission" date="2022-01" db="EMBL/GenBank/DDBJ databases">
        <authorList>
            <person name="Yamashiro T."/>
            <person name="Shiraishi A."/>
            <person name="Satake H."/>
            <person name="Nakayama K."/>
        </authorList>
    </citation>
    <scope>NUCLEOTIDE SEQUENCE</scope>
</reference>
<feature type="compositionally biased region" description="Polar residues" evidence="1">
    <location>
        <begin position="19"/>
        <end position="31"/>
    </location>
</feature>
<feature type="compositionally biased region" description="Low complexity" evidence="1">
    <location>
        <begin position="74"/>
        <end position="88"/>
    </location>
</feature>
<feature type="compositionally biased region" description="Basic and acidic residues" evidence="1">
    <location>
        <begin position="45"/>
        <end position="67"/>
    </location>
</feature>
<protein>
    <submittedName>
        <fullName evidence="2">Uncharacterized protein</fullName>
    </submittedName>
</protein>
<keyword evidence="3" id="KW-1185">Reference proteome</keyword>
<organism evidence="2 3">
    <name type="scientific">Tanacetum coccineum</name>
    <dbReference type="NCBI Taxonomy" id="301880"/>
    <lineage>
        <taxon>Eukaryota</taxon>
        <taxon>Viridiplantae</taxon>
        <taxon>Streptophyta</taxon>
        <taxon>Embryophyta</taxon>
        <taxon>Tracheophyta</taxon>
        <taxon>Spermatophyta</taxon>
        <taxon>Magnoliopsida</taxon>
        <taxon>eudicotyledons</taxon>
        <taxon>Gunneridae</taxon>
        <taxon>Pentapetalae</taxon>
        <taxon>asterids</taxon>
        <taxon>campanulids</taxon>
        <taxon>Asterales</taxon>
        <taxon>Asteraceae</taxon>
        <taxon>Asteroideae</taxon>
        <taxon>Anthemideae</taxon>
        <taxon>Anthemidinae</taxon>
        <taxon>Tanacetum</taxon>
    </lineage>
</organism>
<proteinExistence type="predicted"/>
<dbReference type="Proteomes" id="UP001151760">
    <property type="component" value="Unassembled WGS sequence"/>
</dbReference>
<name>A0ABQ5JEA6_9ASTR</name>
<sequence>MAANRTDNQLKPLRKGQGEQPSAQVVPNTGQAPPVNEENALVLHTLKEKSSEEDTLGKKETDNEPPPKKLMFLISSSSIPSPTPLKSIMPEPPKYTEAVKMTLAQITEHLSKTTSSIFSPTPPREPTPPKDESKGKGIATEEPLKDIMPFMEEGGSVPKISSLK</sequence>
<evidence type="ECO:0000256" key="1">
    <source>
        <dbReference type="SAM" id="MobiDB-lite"/>
    </source>
</evidence>
<comment type="caution">
    <text evidence="2">The sequence shown here is derived from an EMBL/GenBank/DDBJ whole genome shotgun (WGS) entry which is preliminary data.</text>
</comment>
<feature type="region of interest" description="Disordered" evidence="1">
    <location>
        <begin position="110"/>
        <end position="164"/>
    </location>
</feature>
<feature type="region of interest" description="Disordered" evidence="1">
    <location>
        <begin position="1"/>
        <end position="91"/>
    </location>
</feature>
<reference evidence="2" key="1">
    <citation type="journal article" date="2022" name="Int. J. Mol. Sci.">
        <title>Draft Genome of Tanacetum Coccineum: Genomic Comparison of Closely Related Tanacetum-Family Plants.</title>
        <authorList>
            <person name="Yamashiro T."/>
            <person name="Shiraishi A."/>
            <person name="Nakayama K."/>
            <person name="Satake H."/>
        </authorList>
    </citation>
    <scope>NUCLEOTIDE SEQUENCE</scope>
</reference>
<accession>A0ABQ5JEA6</accession>
<dbReference type="EMBL" id="BQNB010021833">
    <property type="protein sequence ID" value="GJU10506.1"/>
    <property type="molecule type" value="Genomic_DNA"/>
</dbReference>
<gene>
    <name evidence="2" type="ORF">Tco_1132902</name>
</gene>